<evidence type="ECO:0000256" key="7">
    <source>
        <dbReference type="ARBA" id="ARBA00023204"/>
    </source>
</evidence>
<keyword evidence="4" id="KW-0547">Nucleotide-binding</keyword>
<dbReference type="HOGENOM" id="CLU_018297_3_1_6"/>
<dbReference type="NCBIfam" id="NF008121">
    <property type="entry name" value="PRK10869.1"/>
    <property type="match status" value="1"/>
</dbReference>
<evidence type="ECO:0000313" key="12">
    <source>
        <dbReference type="EMBL" id="ESK50351.1"/>
    </source>
</evidence>
<evidence type="ECO:0000256" key="6">
    <source>
        <dbReference type="ARBA" id="ARBA00022840"/>
    </source>
</evidence>
<keyword evidence="7 9" id="KW-0234">DNA repair</keyword>
<evidence type="ECO:0000256" key="4">
    <source>
        <dbReference type="ARBA" id="ARBA00022741"/>
    </source>
</evidence>
<dbReference type="NCBIfam" id="TIGR00634">
    <property type="entry name" value="recN"/>
    <property type="match status" value="1"/>
</dbReference>
<dbReference type="Gene3D" id="3.40.50.300">
    <property type="entry name" value="P-loop containing nucleotide triphosphate hydrolases"/>
    <property type="match status" value="2"/>
</dbReference>
<dbReference type="PANTHER" id="PTHR11059:SF0">
    <property type="entry name" value="DNA REPAIR PROTEIN RECN"/>
    <property type="match status" value="1"/>
</dbReference>
<dbReference type="RefSeq" id="WP_004902439.1">
    <property type="nucleotide sequence ID" value="NZ_BBTI01000006.1"/>
</dbReference>
<reference evidence="12 13" key="1">
    <citation type="submission" date="2013-10" db="EMBL/GenBank/DDBJ databases">
        <title>The Genome Sequence of Acinetobacter brisouii CIP 110357.</title>
        <authorList>
            <consortium name="The Broad Institute Genomics Platform"/>
            <consortium name="The Broad Institute Genome Sequencing Center for Infectious Disease"/>
            <person name="Cerqueira G."/>
            <person name="Feldgarden M."/>
            <person name="Courvalin P."/>
            <person name="Grillot-Courvalin C."/>
            <person name="Clermont D."/>
            <person name="Rocha E."/>
            <person name="Yoon E.-J."/>
            <person name="Nemec A."/>
            <person name="Young S.K."/>
            <person name="Zeng Q."/>
            <person name="Gargeya S."/>
            <person name="Fitzgerald M."/>
            <person name="Abouelleil A."/>
            <person name="Alvarado L."/>
            <person name="Berlin A.M."/>
            <person name="Chapman S.B."/>
            <person name="Gainer-Dewar J."/>
            <person name="Goldberg J."/>
            <person name="Gnerre S."/>
            <person name="Griggs A."/>
            <person name="Gujja S."/>
            <person name="Hansen M."/>
            <person name="Howarth C."/>
            <person name="Imamovic A."/>
            <person name="Ireland A."/>
            <person name="Larimer J."/>
            <person name="McCowan C."/>
            <person name="Murphy C."/>
            <person name="Pearson M."/>
            <person name="Poon T.W."/>
            <person name="Priest M."/>
            <person name="Roberts A."/>
            <person name="Saif S."/>
            <person name="Shea T."/>
            <person name="Sykes S."/>
            <person name="Wortman J."/>
            <person name="Nusbaum C."/>
            <person name="Birren B."/>
        </authorList>
    </citation>
    <scope>NUCLEOTIDE SEQUENCE [LARGE SCALE GENOMIC DNA]</scope>
    <source>
        <strain evidence="12 13">CIP 110357</strain>
    </source>
</reference>
<dbReference type="Proteomes" id="UP000018418">
    <property type="component" value="Unassembled WGS sequence"/>
</dbReference>
<dbReference type="PANTHER" id="PTHR11059">
    <property type="entry name" value="DNA REPAIR PROTEIN RECN"/>
    <property type="match status" value="1"/>
</dbReference>
<dbReference type="GO" id="GO:0005524">
    <property type="term" value="F:ATP binding"/>
    <property type="evidence" value="ECO:0007669"/>
    <property type="project" value="UniProtKB-KW"/>
</dbReference>
<evidence type="ECO:0000256" key="1">
    <source>
        <dbReference type="ARBA" id="ARBA00003618"/>
    </source>
</evidence>
<evidence type="ECO:0000256" key="5">
    <source>
        <dbReference type="ARBA" id="ARBA00022763"/>
    </source>
</evidence>
<accession>V2UP18</accession>
<keyword evidence="6" id="KW-0067">ATP-binding</keyword>
<keyword evidence="13" id="KW-1185">Reference proteome</keyword>
<dbReference type="EMBL" id="AYEU01000007">
    <property type="protein sequence ID" value="ESK50351.1"/>
    <property type="molecule type" value="Genomic_DNA"/>
</dbReference>
<feature type="domain" description="RecF/RecN/SMC N-terminal" evidence="11">
    <location>
        <begin position="2"/>
        <end position="505"/>
    </location>
</feature>
<comment type="caution">
    <text evidence="12">The sequence shown here is derived from an EMBL/GenBank/DDBJ whole genome shotgun (WGS) entry which is preliminary data.</text>
</comment>
<dbReference type="GO" id="GO:0006281">
    <property type="term" value="P:DNA repair"/>
    <property type="evidence" value="ECO:0007669"/>
    <property type="project" value="UniProtKB-KW"/>
</dbReference>
<dbReference type="GO" id="GO:0009432">
    <property type="term" value="P:SOS response"/>
    <property type="evidence" value="ECO:0007669"/>
    <property type="project" value="TreeGrafter"/>
</dbReference>
<dbReference type="CDD" id="cd03241">
    <property type="entry name" value="ABC_RecN"/>
    <property type="match status" value="2"/>
</dbReference>
<organism evidence="12 13">
    <name type="scientific">Acinetobacter brisouii CIP 110357</name>
    <dbReference type="NCBI Taxonomy" id="1341683"/>
    <lineage>
        <taxon>Bacteria</taxon>
        <taxon>Pseudomonadati</taxon>
        <taxon>Pseudomonadota</taxon>
        <taxon>Gammaproteobacteria</taxon>
        <taxon>Moraxellales</taxon>
        <taxon>Moraxellaceae</taxon>
        <taxon>Acinetobacter</taxon>
    </lineage>
</organism>
<dbReference type="GO" id="GO:0006310">
    <property type="term" value="P:DNA recombination"/>
    <property type="evidence" value="ECO:0007669"/>
    <property type="project" value="InterPro"/>
</dbReference>
<dbReference type="PATRIC" id="fig|1341683.3.peg.2305"/>
<evidence type="ECO:0000256" key="10">
    <source>
        <dbReference type="SAM" id="Coils"/>
    </source>
</evidence>
<dbReference type="PIRSF" id="PIRSF003128">
    <property type="entry name" value="RecN"/>
    <property type="match status" value="1"/>
</dbReference>
<feature type="coiled-coil region" evidence="10">
    <location>
        <begin position="268"/>
        <end position="316"/>
    </location>
</feature>
<comment type="similarity">
    <text evidence="2 9">Belongs to the RecN family.</text>
</comment>
<comment type="function">
    <text evidence="1 9">May be involved in recombinational repair of damaged DNA.</text>
</comment>
<evidence type="ECO:0000256" key="3">
    <source>
        <dbReference type="ARBA" id="ARBA00021315"/>
    </source>
</evidence>
<evidence type="ECO:0000256" key="9">
    <source>
        <dbReference type="PIRNR" id="PIRNR003128"/>
    </source>
</evidence>
<dbReference type="AlphaFoldDB" id="V2UP18"/>
<proteinExistence type="inferred from homology"/>
<dbReference type="SUPFAM" id="SSF52540">
    <property type="entry name" value="P-loop containing nucleoside triphosphate hydrolases"/>
    <property type="match status" value="2"/>
</dbReference>
<evidence type="ECO:0000256" key="8">
    <source>
        <dbReference type="ARBA" id="ARBA00033408"/>
    </source>
</evidence>
<dbReference type="InterPro" id="IPR004604">
    <property type="entry name" value="DNA_recomb/repair_RecN"/>
</dbReference>
<name>V2UP18_9GAMM</name>
<keyword evidence="5 9" id="KW-0227">DNA damage</keyword>
<evidence type="ECO:0000256" key="2">
    <source>
        <dbReference type="ARBA" id="ARBA00009441"/>
    </source>
</evidence>
<keyword evidence="10" id="KW-0175">Coiled coil</keyword>
<dbReference type="GO" id="GO:0043590">
    <property type="term" value="C:bacterial nucleoid"/>
    <property type="evidence" value="ECO:0007669"/>
    <property type="project" value="TreeGrafter"/>
</dbReference>
<sequence>MLTHLTLINFALADHLALDIEAGFHVLTGETGAGKSLLLDALSVCLGERTDSHMVRYGTDKADVTAIFSYAEHSAEAQWLATHELADESGEIHLRRVIFATGRSKAWINGRPSSLAELKDLGRLLVQLYSQHSQQQLLEPPYPKQWLDRYSNFAEPAQIVRDAYSAWQKAIRQHEHALHAQATRLQRIATLELQLEELEDTLQYNYAEIEQEFDRLSHHEHIMQDCAYGLNVLDEAEQNLTQELASVVRRFENHVGRSEQLSNIYTALVNAQSELEDATANLRQFIDRQSFAPERMEQLNQQLEIFHRLARKYRTQPDELHTEYATWQQELEQLQQLDDPETLAEQVKQTEQEFLALAEQLDQQRRDAAGPLAKLLTEQVKPLALPEAYFEFKFEPLEQPNAEGLSFIQLLFTANKGIPAQPLARVASGGELSRIALVMQVMNAEKTDAEVLVFDEIDVGISGGTAEIVGRLLSDLAQHVQILCITHQAQVAAQSDHHLLVQKQQSDPASSTIFALNEEQRIQELARMTGGVEINDTTLQHAKQLRQLKFQHTKIEKS</sequence>
<dbReference type="OrthoDB" id="9806954at2"/>
<gene>
    <name evidence="12" type="ORF">P255_02328</name>
</gene>
<dbReference type="InterPro" id="IPR027417">
    <property type="entry name" value="P-loop_NTPase"/>
</dbReference>
<evidence type="ECO:0000259" key="11">
    <source>
        <dbReference type="Pfam" id="PF02463"/>
    </source>
</evidence>
<dbReference type="Pfam" id="PF02463">
    <property type="entry name" value="SMC_N"/>
    <property type="match status" value="1"/>
</dbReference>
<evidence type="ECO:0000313" key="13">
    <source>
        <dbReference type="Proteomes" id="UP000018418"/>
    </source>
</evidence>
<dbReference type="InterPro" id="IPR003395">
    <property type="entry name" value="RecF/RecN/SMC_N"/>
</dbReference>
<protein>
    <recommendedName>
        <fullName evidence="3 9">DNA repair protein RecN</fullName>
    </recommendedName>
    <alternativeName>
        <fullName evidence="8 9">Recombination protein N</fullName>
    </alternativeName>
</protein>
<dbReference type="STRING" id="396323.VH98_12875"/>